<evidence type="ECO:0000256" key="2">
    <source>
        <dbReference type="ARBA" id="ARBA00022473"/>
    </source>
</evidence>
<accession>A7SGS0</accession>
<dbReference type="Pfam" id="PF00069">
    <property type="entry name" value="Pkinase"/>
    <property type="match status" value="1"/>
</dbReference>
<dbReference type="HOGENOM" id="CLU_000288_63_0_1"/>
<dbReference type="OrthoDB" id="541276at2759"/>
<sequence>MARFSEEARVLRDRGYQFVDNGRLGEGTYAKVKCAYSTQLANHVAVKIIDKKRAPSDFINKFLPREMVVIKRLRHKHIIQVLDLFEVREKVYVIMELATRGDLLEYIRYRGCVRERKAKKVFSQLLQAVKYCHQQGVIHRDLKCENVLLDIGDNVKLTDFGFSKLNPRKELCKTFCGSAAYAAIEILQGTEYDGEKADIWSLGIILYTMVTGRMPFDDANMTTLLRQIKRGVEFRKPKQMVSEECRDLIRCMLTHNYEYRITIPEIEAHRWIISDLREGSSSTSEQTIESFKSARSS</sequence>
<keyword evidence="14" id="KW-0808">Transferase</keyword>
<keyword evidence="6" id="KW-0221">Differentiation</keyword>
<dbReference type="EMBL" id="DS469654">
    <property type="protein sequence ID" value="EDO37143.1"/>
    <property type="molecule type" value="Genomic_DNA"/>
</dbReference>
<comment type="cofactor">
    <cofactor evidence="1">
        <name>Mg(2+)</name>
        <dbReference type="ChEBI" id="CHEBI:18420"/>
    </cofactor>
</comment>
<gene>
    <name evidence="16" type="ORF">NEMVEDRAFT_v1g212052</name>
</gene>
<keyword evidence="2" id="KW-0217">Developmental protein</keyword>
<proteinExistence type="inferred from homology"/>
<reference evidence="16 17" key="1">
    <citation type="journal article" date="2007" name="Science">
        <title>Sea anemone genome reveals ancestral eumetazoan gene repertoire and genomic organization.</title>
        <authorList>
            <person name="Putnam N.H."/>
            <person name="Srivastava M."/>
            <person name="Hellsten U."/>
            <person name="Dirks B."/>
            <person name="Chapman J."/>
            <person name="Salamov A."/>
            <person name="Terry A."/>
            <person name="Shapiro H."/>
            <person name="Lindquist E."/>
            <person name="Kapitonov V.V."/>
            <person name="Jurka J."/>
            <person name="Genikhovich G."/>
            <person name="Grigoriev I.V."/>
            <person name="Lucas S.M."/>
            <person name="Steele R.E."/>
            <person name="Finnerty J.R."/>
            <person name="Technau U."/>
            <person name="Martindale M.Q."/>
            <person name="Rokhsar D.S."/>
        </authorList>
    </citation>
    <scope>NUCLEOTIDE SEQUENCE [LARGE SCALE GENOMIC DNA]</scope>
    <source>
        <strain evidence="17">CH2 X CH6</strain>
    </source>
</reference>
<feature type="binding site" evidence="12">
    <location>
        <begin position="24"/>
        <end position="32"/>
    </location>
    <ligand>
        <name>ATP</name>
        <dbReference type="ChEBI" id="CHEBI:30616"/>
    </ligand>
</feature>
<dbReference type="AlphaFoldDB" id="A7SGS0"/>
<keyword evidence="14" id="KW-0723">Serine/threonine-protein kinase</keyword>
<keyword evidence="4" id="KW-0479">Metal-binding</keyword>
<dbReference type="InterPro" id="IPR011009">
    <property type="entry name" value="Kinase-like_dom_sf"/>
</dbReference>
<dbReference type="InterPro" id="IPR017348">
    <property type="entry name" value="PIM1/2/3"/>
</dbReference>
<dbReference type="GO" id="GO:0043066">
    <property type="term" value="P:negative regulation of apoptotic process"/>
    <property type="evidence" value="ECO:0007669"/>
    <property type="project" value="InterPro"/>
</dbReference>
<dbReference type="PROSITE" id="PS00107">
    <property type="entry name" value="PROTEIN_KINASE_ATP"/>
    <property type="match status" value="1"/>
</dbReference>
<evidence type="ECO:0000256" key="4">
    <source>
        <dbReference type="ARBA" id="ARBA00022723"/>
    </source>
</evidence>
<dbReference type="SUPFAM" id="SSF56112">
    <property type="entry name" value="Protein kinase-like (PK-like)"/>
    <property type="match status" value="1"/>
</dbReference>
<evidence type="ECO:0000313" key="17">
    <source>
        <dbReference type="Proteomes" id="UP000001593"/>
    </source>
</evidence>
<keyword evidence="17" id="KW-1185">Reference proteome</keyword>
<keyword evidence="8" id="KW-0460">Magnesium</keyword>
<dbReference type="CDD" id="cd14080">
    <property type="entry name" value="STKc_TSSK-like"/>
    <property type="match status" value="1"/>
</dbReference>
<dbReference type="Proteomes" id="UP000001593">
    <property type="component" value="Unassembled WGS sequence"/>
</dbReference>
<evidence type="ECO:0000256" key="7">
    <source>
        <dbReference type="ARBA" id="ARBA00022840"/>
    </source>
</evidence>
<keyword evidence="10" id="KW-0744">Spermatogenesis</keyword>
<evidence type="ECO:0000256" key="9">
    <source>
        <dbReference type="ARBA" id="ARBA00022843"/>
    </source>
</evidence>
<feature type="active site" description="Proton acceptor" evidence="11">
    <location>
        <position position="141"/>
    </location>
</feature>
<protein>
    <recommendedName>
        <fullName evidence="15">Protein kinase domain-containing protein</fullName>
    </recommendedName>
</protein>
<dbReference type="SMART" id="SM00220">
    <property type="entry name" value="S_TKc"/>
    <property type="match status" value="1"/>
</dbReference>
<dbReference type="PIRSF" id="PIRSF037993">
    <property type="entry name" value="STPK_Pim-1"/>
    <property type="match status" value="1"/>
</dbReference>
<evidence type="ECO:0000256" key="11">
    <source>
        <dbReference type="PIRSR" id="PIRSR037993-1"/>
    </source>
</evidence>
<dbReference type="GO" id="GO:0007286">
    <property type="term" value="P:spermatid development"/>
    <property type="evidence" value="ECO:0000318"/>
    <property type="project" value="GO_Central"/>
</dbReference>
<dbReference type="InterPro" id="IPR017441">
    <property type="entry name" value="Protein_kinase_ATP_BS"/>
</dbReference>
<dbReference type="PANTHER" id="PTHR24346:SF102">
    <property type="entry name" value="TESTIS-SPECIFIC SERINE_THREONINE-PROTEIN KINASE 1"/>
    <property type="match status" value="1"/>
</dbReference>
<evidence type="ECO:0000256" key="10">
    <source>
        <dbReference type="ARBA" id="ARBA00022871"/>
    </source>
</evidence>
<keyword evidence="14" id="KW-0418">Kinase</keyword>
<dbReference type="KEGG" id="nve:5508627"/>
<dbReference type="PANTHER" id="PTHR24346">
    <property type="entry name" value="MAP/MICROTUBULE AFFINITY-REGULATING KINASE"/>
    <property type="match status" value="1"/>
</dbReference>
<dbReference type="GO" id="GO:0004674">
    <property type="term" value="F:protein serine/threonine kinase activity"/>
    <property type="evidence" value="ECO:0000318"/>
    <property type="project" value="GO_Central"/>
</dbReference>
<dbReference type="Gene3D" id="1.10.510.10">
    <property type="entry name" value="Transferase(Phosphotransferase) domain 1"/>
    <property type="match status" value="1"/>
</dbReference>
<evidence type="ECO:0000256" key="6">
    <source>
        <dbReference type="ARBA" id="ARBA00022782"/>
    </source>
</evidence>
<dbReference type="InterPro" id="IPR000719">
    <property type="entry name" value="Prot_kinase_dom"/>
</dbReference>
<keyword evidence="3" id="KW-0597">Phosphoprotein</keyword>
<dbReference type="STRING" id="45351.A7SGS0"/>
<evidence type="ECO:0000256" key="12">
    <source>
        <dbReference type="PIRSR" id="PIRSR037993-2"/>
    </source>
</evidence>
<evidence type="ECO:0000256" key="13">
    <source>
        <dbReference type="PROSITE-ProRule" id="PRU10141"/>
    </source>
</evidence>
<keyword evidence="7 12" id="KW-0067">ATP-binding</keyword>
<name>A7SGS0_NEMVE</name>
<dbReference type="FunFam" id="1.10.510.10:FF:000944">
    <property type="entry name" value="Testis-specific serine/threonine-protein kinase 5"/>
    <property type="match status" value="1"/>
</dbReference>
<evidence type="ECO:0000256" key="14">
    <source>
        <dbReference type="RuleBase" id="RU000304"/>
    </source>
</evidence>
<dbReference type="PROSITE" id="PS00108">
    <property type="entry name" value="PROTEIN_KINASE_ST"/>
    <property type="match status" value="1"/>
</dbReference>
<organism evidence="16 17">
    <name type="scientific">Nematostella vectensis</name>
    <name type="common">Starlet sea anemone</name>
    <dbReference type="NCBI Taxonomy" id="45351"/>
    <lineage>
        <taxon>Eukaryota</taxon>
        <taxon>Metazoa</taxon>
        <taxon>Cnidaria</taxon>
        <taxon>Anthozoa</taxon>
        <taxon>Hexacorallia</taxon>
        <taxon>Actiniaria</taxon>
        <taxon>Edwardsiidae</taxon>
        <taxon>Nematostella</taxon>
    </lineage>
</organism>
<comment type="similarity">
    <text evidence="14">Belongs to the protein kinase superfamily.</text>
</comment>
<evidence type="ECO:0000256" key="1">
    <source>
        <dbReference type="ARBA" id="ARBA00001946"/>
    </source>
</evidence>
<keyword evidence="9" id="KW-0832">Ubl conjugation</keyword>
<dbReference type="OMA" id="HKDIKCE"/>
<feature type="domain" description="Protein kinase" evidence="15">
    <location>
        <begin position="18"/>
        <end position="272"/>
    </location>
</feature>
<evidence type="ECO:0000259" key="15">
    <source>
        <dbReference type="PROSITE" id="PS50011"/>
    </source>
</evidence>
<evidence type="ECO:0000256" key="3">
    <source>
        <dbReference type="ARBA" id="ARBA00022553"/>
    </source>
</evidence>
<feature type="binding site" evidence="12 13">
    <location>
        <position position="47"/>
    </location>
    <ligand>
        <name>ATP</name>
        <dbReference type="ChEBI" id="CHEBI:30616"/>
    </ligand>
</feature>
<feature type="binding site" evidence="12">
    <location>
        <position position="96"/>
    </location>
    <ligand>
        <name>ATP</name>
        <dbReference type="ChEBI" id="CHEBI:30616"/>
    </ligand>
</feature>
<dbReference type="GO" id="GO:0005524">
    <property type="term" value="F:ATP binding"/>
    <property type="evidence" value="ECO:0007669"/>
    <property type="project" value="UniProtKB-UniRule"/>
</dbReference>
<dbReference type="eggNOG" id="KOG0583">
    <property type="taxonomic scope" value="Eukaryota"/>
</dbReference>
<feature type="binding site" evidence="12">
    <location>
        <position position="102"/>
    </location>
    <ligand>
        <name>ATP</name>
        <dbReference type="ChEBI" id="CHEBI:30616"/>
    </ligand>
</feature>
<evidence type="ECO:0000313" key="16">
    <source>
        <dbReference type="EMBL" id="EDO37143.1"/>
    </source>
</evidence>
<evidence type="ECO:0000256" key="8">
    <source>
        <dbReference type="ARBA" id="ARBA00022842"/>
    </source>
</evidence>
<evidence type="ECO:0000256" key="5">
    <source>
        <dbReference type="ARBA" id="ARBA00022741"/>
    </source>
</evidence>
<dbReference type="GO" id="GO:0000287">
    <property type="term" value="F:magnesium ion binding"/>
    <property type="evidence" value="ECO:0007669"/>
    <property type="project" value="UniProtKB-ARBA"/>
</dbReference>
<dbReference type="PROSITE" id="PS50011">
    <property type="entry name" value="PROTEIN_KINASE_DOM"/>
    <property type="match status" value="1"/>
</dbReference>
<dbReference type="InParanoid" id="A7SGS0"/>
<dbReference type="PhylomeDB" id="A7SGS0"/>
<dbReference type="InterPro" id="IPR008271">
    <property type="entry name" value="Ser/Thr_kinase_AS"/>
</dbReference>
<keyword evidence="5 13" id="KW-0547">Nucleotide-binding</keyword>